<comment type="function">
    <text evidence="4">Has an important function as a repair enzyme for proteins that have been inactivated by oxidation. Catalyzes the reversible oxidation-reduction of methionine sulfoxide in proteins to methionine.</text>
</comment>
<dbReference type="GO" id="GO:0033744">
    <property type="term" value="F:L-methionine:thioredoxin-disulfide S-oxidoreductase activity"/>
    <property type="evidence" value="ECO:0007669"/>
    <property type="project" value="RHEA"/>
</dbReference>
<comment type="catalytic activity">
    <reaction evidence="3 4">
        <text>[thioredoxin]-disulfide + L-methionine + H2O = L-methionine (S)-S-oxide + [thioredoxin]-dithiol</text>
        <dbReference type="Rhea" id="RHEA:19993"/>
        <dbReference type="Rhea" id="RHEA-COMP:10698"/>
        <dbReference type="Rhea" id="RHEA-COMP:10700"/>
        <dbReference type="ChEBI" id="CHEBI:15377"/>
        <dbReference type="ChEBI" id="CHEBI:29950"/>
        <dbReference type="ChEBI" id="CHEBI:50058"/>
        <dbReference type="ChEBI" id="CHEBI:57844"/>
        <dbReference type="ChEBI" id="CHEBI:58772"/>
        <dbReference type="EC" id="1.8.4.11"/>
    </reaction>
</comment>
<evidence type="ECO:0000313" key="6">
    <source>
        <dbReference type="EMBL" id="KGF90347.1"/>
    </source>
</evidence>
<dbReference type="InterPro" id="IPR002569">
    <property type="entry name" value="Met_Sox_Rdtase_MsrA_dom"/>
</dbReference>
<dbReference type="Gene3D" id="3.30.1060.10">
    <property type="entry name" value="Peptide methionine sulphoxide reductase MsrA"/>
    <property type="match status" value="1"/>
</dbReference>
<evidence type="ECO:0000256" key="1">
    <source>
        <dbReference type="ARBA" id="ARBA00023002"/>
    </source>
</evidence>
<comment type="similarity">
    <text evidence="4">Belongs to the MsrA Met sulfoxide reductase family.</text>
</comment>
<dbReference type="InterPro" id="IPR036509">
    <property type="entry name" value="Met_Sox_Rdtase_MsrA_sf"/>
</dbReference>
<proteinExistence type="inferred from homology"/>
<name>A0A0A1ZL74_PROMR</name>
<dbReference type="SUPFAM" id="SSF55068">
    <property type="entry name" value="Peptide methionine sulfoxide reductase"/>
    <property type="match status" value="1"/>
</dbReference>
<reference evidence="7" key="1">
    <citation type="journal article" date="2014" name="Sci. Data">
        <title>Genomes of diverse isolates of the marine cyanobacterium Prochlorococcus.</title>
        <authorList>
            <person name="Biller S."/>
            <person name="Berube P."/>
            <person name="Thompson J."/>
            <person name="Kelly L."/>
            <person name="Roggensack S."/>
            <person name="Awad L."/>
            <person name="Roache-Johnson K."/>
            <person name="Ding H."/>
            <person name="Giovannoni S.J."/>
            <person name="Moore L.R."/>
            <person name="Chisholm S.W."/>
        </authorList>
    </citation>
    <scope>NUCLEOTIDE SEQUENCE [LARGE SCALE GENOMIC DNA]</scope>
</reference>
<evidence type="ECO:0000256" key="2">
    <source>
        <dbReference type="ARBA" id="ARBA00047806"/>
    </source>
</evidence>
<dbReference type="InterPro" id="IPR050162">
    <property type="entry name" value="MsrA_MetSO_reductase"/>
</dbReference>
<organism evidence="6 7">
    <name type="scientific">Prochlorococcus marinus str. MIT 9116</name>
    <dbReference type="NCBI Taxonomy" id="167544"/>
    <lineage>
        <taxon>Bacteria</taxon>
        <taxon>Bacillati</taxon>
        <taxon>Cyanobacteriota</taxon>
        <taxon>Cyanophyceae</taxon>
        <taxon>Synechococcales</taxon>
        <taxon>Prochlorococcaceae</taxon>
        <taxon>Prochlorococcus</taxon>
    </lineage>
</organism>
<sequence>MFKFLKKIMNNEDSTLTNDFNTVHRILKTDIKRKPNPQEDEIIFGCGCFWGAEKCFWKLPGVVTTSVGYAGGNKSNPTYYEVCSGLTGHSEVVRVIWDKIEIDISDLLKMFWECHDPTQKNRQGNDIGTQYRSAIYYKNENNKKIILASKEQYQKELNKKNLGLIETEIKMIDTYFYAENYHQQYLASAGSRQYCSASPTKVKLGGFTGSNYKLEDYIWENFNWEVDKCVLRSDNNPIKNKI</sequence>
<dbReference type="GO" id="GO:0034599">
    <property type="term" value="P:cellular response to oxidative stress"/>
    <property type="evidence" value="ECO:0007669"/>
    <property type="project" value="TreeGrafter"/>
</dbReference>
<dbReference type="Proteomes" id="UP000030491">
    <property type="component" value="Unassembled WGS sequence"/>
</dbReference>
<evidence type="ECO:0000259" key="5">
    <source>
        <dbReference type="Pfam" id="PF01625"/>
    </source>
</evidence>
<dbReference type="OrthoDB" id="4174719at2"/>
<dbReference type="EC" id="1.8.4.11" evidence="4"/>
<evidence type="ECO:0000256" key="3">
    <source>
        <dbReference type="ARBA" id="ARBA00048782"/>
    </source>
</evidence>
<evidence type="ECO:0000313" key="7">
    <source>
        <dbReference type="Proteomes" id="UP000030491"/>
    </source>
</evidence>
<accession>A0A0A1ZL74</accession>
<dbReference type="PANTHER" id="PTHR42799">
    <property type="entry name" value="MITOCHONDRIAL PEPTIDE METHIONINE SULFOXIDE REDUCTASE"/>
    <property type="match status" value="1"/>
</dbReference>
<dbReference type="EMBL" id="JNAJ01000017">
    <property type="protein sequence ID" value="KGF90347.1"/>
    <property type="molecule type" value="Genomic_DNA"/>
</dbReference>
<feature type="domain" description="Peptide methionine sulphoxide reductase MsrA" evidence="5">
    <location>
        <begin position="41"/>
        <end position="195"/>
    </location>
</feature>
<comment type="catalytic activity">
    <reaction evidence="2 4">
        <text>L-methionyl-[protein] + [thioredoxin]-disulfide + H2O = L-methionyl-(S)-S-oxide-[protein] + [thioredoxin]-dithiol</text>
        <dbReference type="Rhea" id="RHEA:14217"/>
        <dbReference type="Rhea" id="RHEA-COMP:10698"/>
        <dbReference type="Rhea" id="RHEA-COMP:10700"/>
        <dbReference type="Rhea" id="RHEA-COMP:12313"/>
        <dbReference type="Rhea" id="RHEA-COMP:12315"/>
        <dbReference type="ChEBI" id="CHEBI:15377"/>
        <dbReference type="ChEBI" id="CHEBI:16044"/>
        <dbReference type="ChEBI" id="CHEBI:29950"/>
        <dbReference type="ChEBI" id="CHEBI:44120"/>
        <dbReference type="ChEBI" id="CHEBI:50058"/>
        <dbReference type="EC" id="1.8.4.11"/>
    </reaction>
</comment>
<feature type="active site" evidence="4">
    <location>
        <position position="48"/>
    </location>
</feature>
<dbReference type="GO" id="GO:0008113">
    <property type="term" value="F:peptide-methionine (S)-S-oxide reductase activity"/>
    <property type="evidence" value="ECO:0007669"/>
    <property type="project" value="UniProtKB-UniRule"/>
</dbReference>
<dbReference type="Pfam" id="PF01625">
    <property type="entry name" value="PMSR"/>
    <property type="match status" value="1"/>
</dbReference>
<gene>
    <name evidence="4" type="primary">msrA</name>
    <name evidence="6" type="ORF">EU93_1518</name>
</gene>
<keyword evidence="1 4" id="KW-0560">Oxidoreductase</keyword>
<evidence type="ECO:0000256" key="4">
    <source>
        <dbReference type="HAMAP-Rule" id="MF_01401"/>
    </source>
</evidence>
<dbReference type="AlphaFoldDB" id="A0A0A1ZL74"/>
<comment type="caution">
    <text evidence="6">The sequence shown here is derived from an EMBL/GenBank/DDBJ whole genome shotgun (WGS) entry which is preliminary data.</text>
</comment>
<dbReference type="HAMAP" id="MF_01401">
    <property type="entry name" value="MsrA"/>
    <property type="match status" value="1"/>
</dbReference>
<dbReference type="GO" id="GO:0005737">
    <property type="term" value="C:cytoplasm"/>
    <property type="evidence" value="ECO:0007669"/>
    <property type="project" value="TreeGrafter"/>
</dbReference>
<protein>
    <recommendedName>
        <fullName evidence="4">Peptide methionine sulfoxide reductase MsrA</fullName>
        <shortName evidence="4">Protein-methionine-S-oxide reductase</shortName>
        <ecNumber evidence="4">1.8.4.11</ecNumber>
    </recommendedName>
    <alternativeName>
        <fullName evidence="4">Peptide-methionine (S)-S-oxide reductase</fullName>
        <shortName evidence="4">Peptide Met(O) reductase</shortName>
    </alternativeName>
</protein>
<dbReference type="RefSeq" id="WP_032514310.1">
    <property type="nucleotide sequence ID" value="NZ_JNAJ01000017.1"/>
</dbReference>
<dbReference type="PANTHER" id="PTHR42799:SF2">
    <property type="entry name" value="MITOCHONDRIAL PEPTIDE METHIONINE SULFOXIDE REDUCTASE"/>
    <property type="match status" value="1"/>
</dbReference>
<dbReference type="NCBIfam" id="TIGR00401">
    <property type="entry name" value="msrA"/>
    <property type="match status" value="1"/>
</dbReference>